<sequence>MSELAKQQCGKALIFCNSVKDVEMVAAVLQGRGHQCEAFSSNSSQDRRTELLDLFRSRDSRLPVLVSTQVLGRGMHFEDVKYVVNYDFPHRGMVDYVHRIGRTGRGNRKGFALTLLEEATLAVACPEAAEELSQSLAALCYAAASGDAKAEQFTQALLALDAAEVGGPAASEPASEASDGGDPIGQGPDARHRGGDRHAGRALVFLTRGSEGAVSATSRTLSASPGAEATAAAQLRQRPLEAGADEEAEDRDHKATAAARLQPTPSELRDLCVALDGAGEGDVTSQGFVEGTIKLLDTDASSAVGLQAPSAGQRRQAVPMDGGAPGGAPLTRSRGLARGARSPRPDARGTAAMLAGPFCKKEQDVLLEGVD</sequence>
<dbReference type="PANTHER" id="PTHR24031">
    <property type="entry name" value="RNA HELICASE"/>
    <property type="match status" value="1"/>
</dbReference>
<dbReference type="Proteomes" id="UP001189429">
    <property type="component" value="Unassembled WGS sequence"/>
</dbReference>
<keyword evidence="2 5" id="KW-0378">Hydrolase</keyword>
<dbReference type="SUPFAM" id="SSF52540">
    <property type="entry name" value="P-loop containing nucleoside triphosphate hydrolases"/>
    <property type="match status" value="1"/>
</dbReference>
<feature type="domain" description="Helicase C-terminal" evidence="7">
    <location>
        <begin position="1"/>
        <end position="147"/>
    </location>
</feature>
<keyword evidence="3 5" id="KW-0067">ATP-binding</keyword>
<dbReference type="CDD" id="cd18787">
    <property type="entry name" value="SF2_C_DEAD"/>
    <property type="match status" value="1"/>
</dbReference>
<dbReference type="InterPro" id="IPR001650">
    <property type="entry name" value="Helicase_C-like"/>
</dbReference>
<dbReference type="InterPro" id="IPR027417">
    <property type="entry name" value="P-loop_NTPase"/>
</dbReference>
<comment type="domain">
    <text evidence="5">The Q motif is unique to and characteristic of the DEAD box family of RNA helicases and controls ATP binding and hydrolysis.</text>
</comment>
<dbReference type="Pfam" id="PF00271">
    <property type="entry name" value="Helicase_C"/>
    <property type="match status" value="1"/>
</dbReference>
<dbReference type="Gene3D" id="3.40.50.300">
    <property type="entry name" value="P-loop containing nucleotide triphosphate hydrolases"/>
    <property type="match status" value="1"/>
</dbReference>
<dbReference type="EC" id="3.6.4.13" evidence="5"/>
<gene>
    <name evidence="8" type="ORF">PCOR1329_LOCUS33140</name>
</gene>
<dbReference type="SMART" id="SM00490">
    <property type="entry name" value="HELICc"/>
    <property type="match status" value="1"/>
</dbReference>
<dbReference type="PROSITE" id="PS51194">
    <property type="entry name" value="HELICASE_CTER"/>
    <property type="match status" value="1"/>
</dbReference>
<organism evidence="8 9">
    <name type="scientific">Prorocentrum cordatum</name>
    <dbReference type="NCBI Taxonomy" id="2364126"/>
    <lineage>
        <taxon>Eukaryota</taxon>
        <taxon>Sar</taxon>
        <taxon>Alveolata</taxon>
        <taxon>Dinophyceae</taxon>
        <taxon>Prorocentrales</taxon>
        <taxon>Prorocentraceae</taxon>
        <taxon>Prorocentrum</taxon>
    </lineage>
</organism>
<keyword evidence="1 5" id="KW-0547">Nucleotide-binding</keyword>
<accession>A0ABN9SW16</accession>
<evidence type="ECO:0000313" key="8">
    <source>
        <dbReference type="EMBL" id="CAK0836737.1"/>
    </source>
</evidence>
<evidence type="ECO:0000313" key="9">
    <source>
        <dbReference type="Proteomes" id="UP001189429"/>
    </source>
</evidence>
<protein>
    <recommendedName>
        <fullName evidence="5">ATP-dependent RNA helicase</fullName>
        <ecNumber evidence="5">3.6.4.13</ecNumber>
    </recommendedName>
</protein>
<evidence type="ECO:0000256" key="2">
    <source>
        <dbReference type="ARBA" id="ARBA00022801"/>
    </source>
</evidence>
<comment type="function">
    <text evidence="5">RNA helicase.</text>
</comment>
<keyword evidence="5" id="KW-0347">Helicase</keyword>
<comment type="catalytic activity">
    <reaction evidence="5">
        <text>ATP + H2O = ADP + phosphate + H(+)</text>
        <dbReference type="Rhea" id="RHEA:13065"/>
        <dbReference type="ChEBI" id="CHEBI:15377"/>
        <dbReference type="ChEBI" id="CHEBI:15378"/>
        <dbReference type="ChEBI" id="CHEBI:30616"/>
        <dbReference type="ChEBI" id="CHEBI:43474"/>
        <dbReference type="ChEBI" id="CHEBI:456216"/>
        <dbReference type="EC" id="3.6.4.13"/>
    </reaction>
</comment>
<evidence type="ECO:0000259" key="7">
    <source>
        <dbReference type="PROSITE" id="PS51194"/>
    </source>
</evidence>
<dbReference type="EMBL" id="CAUYUJ010013780">
    <property type="protein sequence ID" value="CAK0836737.1"/>
    <property type="molecule type" value="Genomic_DNA"/>
</dbReference>
<proteinExistence type="inferred from homology"/>
<feature type="region of interest" description="Disordered" evidence="6">
    <location>
        <begin position="241"/>
        <end position="263"/>
    </location>
</feature>
<feature type="region of interest" description="Disordered" evidence="6">
    <location>
        <begin position="309"/>
        <end position="355"/>
    </location>
</feature>
<evidence type="ECO:0000256" key="1">
    <source>
        <dbReference type="ARBA" id="ARBA00022741"/>
    </source>
</evidence>
<feature type="region of interest" description="Disordered" evidence="6">
    <location>
        <begin position="167"/>
        <end position="196"/>
    </location>
</feature>
<keyword evidence="4 5" id="KW-0694">RNA-binding</keyword>
<evidence type="ECO:0000256" key="5">
    <source>
        <dbReference type="RuleBase" id="RU365068"/>
    </source>
</evidence>
<comment type="similarity">
    <text evidence="5">Belongs to the DEAD box helicase family.</text>
</comment>
<reference evidence="8" key="1">
    <citation type="submission" date="2023-10" db="EMBL/GenBank/DDBJ databases">
        <authorList>
            <person name="Chen Y."/>
            <person name="Shah S."/>
            <person name="Dougan E. K."/>
            <person name="Thang M."/>
            <person name="Chan C."/>
        </authorList>
    </citation>
    <scope>NUCLEOTIDE SEQUENCE [LARGE SCALE GENOMIC DNA]</scope>
</reference>
<keyword evidence="9" id="KW-1185">Reference proteome</keyword>
<comment type="caution">
    <text evidence="8">The sequence shown here is derived from an EMBL/GenBank/DDBJ whole genome shotgun (WGS) entry which is preliminary data.</text>
</comment>
<evidence type="ECO:0000256" key="3">
    <source>
        <dbReference type="ARBA" id="ARBA00022840"/>
    </source>
</evidence>
<evidence type="ECO:0000256" key="4">
    <source>
        <dbReference type="ARBA" id="ARBA00022884"/>
    </source>
</evidence>
<feature type="compositionally biased region" description="Low complexity" evidence="6">
    <location>
        <begin position="167"/>
        <end position="181"/>
    </location>
</feature>
<name>A0ABN9SW16_9DINO</name>
<evidence type="ECO:0000256" key="6">
    <source>
        <dbReference type="SAM" id="MobiDB-lite"/>
    </source>
</evidence>